<dbReference type="GO" id="GO:0032259">
    <property type="term" value="P:methylation"/>
    <property type="evidence" value="ECO:0000318"/>
    <property type="project" value="GO_Central"/>
</dbReference>
<protein>
    <submittedName>
        <fullName evidence="2">Loganic acid O-methyltransferase-like</fullName>
    </submittedName>
</protein>
<dbReference type="RefSeq" id="XP_018829663.1">
    <property type="nucleotide sequence ID" value="XM_018974118.2"/>
</dbReference>
<sequence length="363" mass="40771">MAAEHISKTSEAYPMKGGDGVHSYANNSYYQRGVIDTAKKLITDEIADKLDLKNIVLSNTFRIADLGCSVGPNTFFAVQNIIEAVKCKPQCEGFDPQLLEFQVFFNDHASNDFNTLFTSAPPDRQYYAAGVAGSFYCRLFPNDSLHFVHSSFATHWLSRVPRSIVDKSSPAWNKGRIHISDLEDEVVKAYEAQYAEDMDCFLHARAQEVVRGGLIALIFAGRPNGTPHSQAPLTFFFNLLGSCLLDMARKGIVSEEKVDSFNIPMYWMSPQELEAAVNRNGEFRLERVEKLPGVTNVRDLPISELIAANIRAVSEGLIKAHFGNIMLDELFELFRMKVEEELPLVKSLRSTNFFALLQRKAKD</sequence>
<dbReference type="InterPro" id="IPR042086">
    <property type="entry name" value="MeTrfase_capping"/>
</dbReference>
<dbReference type="InterPro" id="IPR029063">
    <property type="entry name" value="SAM-dependent_MTases_sf"/>
</dbReference>
<reference evidence="2" key="1">
    <citation type="submission" date="2025-08" db="UniProtKB">
        <authorList>
            <consortium name="RefSeq"/>
        </authorList>
    </citation>
    <scope>IDENTIFICATION</scope>
    <source>
        <tissue evidence="2">Leaves</tissue>
    </source>
</reference>
<accession>A0A2I4FDE5</accession>
<keyword evidence="1" id="KW-1185">Reference proteome</keyword>
<dbReference type="Proteomes" id="UP000235220">
    <property type="component" value="Chromosome 15"/>
</dbReference>
<dbReference type="KEGG" id="jre:108997740"/>
<dbReference type="AlphaFoldDB" id="A0A2I4FDE5"/>
<dbReference type="SUPFAM" id="SSF53335">
    <property type="entry name" value="S-adenosyl-L-methionine-dependent methyltransferases"/>
    <property type="match status" value="1"/>
</dbReference>
<dbReference type="GO" id="GO:0008757">
    <property type="term" value="F:S-adenosylmethionine-dependent methyltransferase activity"/>
    <property type="evidence" value="ECO:0000318"/>
    <property type="project" value="GO_Central"/>
</dbReference>
<dbReference type="OrthoDB" id="1523883at2759"/>
<dbReference type="Gene3D" id="3.40.50.150">
    <property type="entry name" value="Vaccinia Virus protein VP39"/>
    <property type="match status" value="1"/>
</dbReference>
<dbReference type="Gene3D" id="1.10.1200.270">
    <property type="entry name" value="Methyltransferase, alpha-helical capping domain"/>
    <property type="match status" value="1"/>
</dbReference>
<dbReference type="InterPro" id="IPR005299">
    <property type="entry name" value="MeTrfase_7"/>
</dbReference>
<proteinExistence type="predicted"/>
<dbReference type="GeneID" id="108997740"/>
<organism evidence="1 2">
    <name type="scientific">Juglans regia</name>
    <name type="common">English walnut</name>
    <dbReference type="NCBI Taxonomy" id="51240"/>
    <lineage>
        <taxon>Eukaryota</taxon>
        <taxon>Viridiplantae</taxon>
        <taxon>Streptophyta</taxon>
        <taxon>Embryophyta</taxon>
        <taxon>Tracheophyta</taxon>
        <taxon>Spermatophyta</taxon>
        <taxon>Magnoliopsida</taxon>
        <taxon>eudicotyledons</taxon>
        <taxon>Gunneridae</taxon>
        <taxon>Pentapetalae</taxon>
        <taxon>rosids</taxon>
        <taxon>fabids</taxon>
        <taxon>Fagales</taxon>
        <taxon>Juglandaceae</taxon>
        <taxon>Juglans</taxon>
    </lineage>
</organism>
<gene>
    <name evidence="2" type="primary">LOC108997740</name>
</gene>
<name>A0A2I4FDE5_JUGRE</name>
<dbReference type="Gramene" id="Jr15_10270_p1">
    <property type="protein sequence ID" value="cds.Jr15_10270_p1"/>
    <property type="gene ID" value="Jr15_10270"/>
</dbReference>
<evidence type="ECO:0000313" key="1">
    <source>
        <dbReference type="Proteomes" id="UP000235220"/>
    </source>
</evidence>
<dbReference type="PANTHER" id="PTHR31009">
    <property type="entry name" value="S-ADENOSYL-L-METHIONINE:CARBOXYL METHYLTRANSFERASE FAMILY PROTEIN"/>
    <property type="match status" value="1"/>
</dbReference>
<evidence type="ECO:0000313" key="2">
    <source>
        <dbReference type="RefSeq" id="XP_018829663.1"/>
    </source>
</evidence>
<dbReference type="Pfam" id="PF03492">
    <property type="entry name" value="Methyltransf_7"/>
    <property type="match status" value="1"/>
</dbReference>